<evidence type="ECO:0000256" key="1">
    <source>
        <dbReference type="SAM" id="Phobius"/>
    </source>
</evidence>
<dbReference type="EMBL" id="MN739522">
    <property type="protein sequence ID" value="QHT10555.1"/>
    <property type="molecule type" value="Genomic_DNA"/>
</dbReference>
<feature type="transmembrane region" description="Helical" evidence="1">
    <location>
        <begin position="145"/>
        <end position="162"/>
    </location>
</feature>
<organism evidence="2">
    <name type="scientific">viral metagenome</name>
    <dbReference type="NCBI Taxonomy" id="1070528"/>
    <lineage>
        <taxon>unclassified sequences</taxon>
        <taxon>metagenomes</taxon>
        <taxon>organismal metagenomes</taxon>
    </lineage>
</organism>
<keyword evidence="1" id="KW-1133">Transmembrane helix</keyword>
<sequence>MGDLANYSQRILDADKGQQIFFAFIFVGLIIKIGLTFVAAANALLWGYFIIIFSIIGLIFLKVDPTKNNMSAVKQLFQPLLILIIVLLWNISINLRFYDEINKQAVPKQYFMWSWFSTVLIVAIIFISILGYVVEEEHAFKTYGYILLIFNFIVTAIQQVVLESFTVDGFTNKF</sequence>
<dbReference type="AlphaFoldDB" id="A0A6C0D4B3"/>
<feature type="transmembrane region" description="Helical" evidence="1">
    <location>
        <begin position="20"/>
        <end position="39"/>
    </location>
</feature>
<name>A0A6C0D4B3_9ZZZZ</name>
<feature type="transmembrane region" description="Helical" evidence="1">
    <location>
        <begin position="45"/>
        <end position="64"/>
    </location>
</feature>
<protein>
    <submittedName>
        <fullName evidence="2">Uncharacterized protein</fullName>
    </submittedName>
</protein>
<keyword evidence="1" id="KW-0472">Membrane</keyword>
<feature type="transmembrane region" description="Helical" evidence="1">
    <location>
        <begin position="110"/>
        <end position="133"/>
    </location>
</feature>
<evidence type="ECO:0000313" key="2">
    <source>
        <dbReference type="EMBL" id="QHT10555.1"/>
    </source>
</evidence>
<keyword evidence="1" id="KW-0812">Transmembrane</keyword>
<feature type="transmembrane region" description="Helical" evidence="1">
    <location>
        <begin position="76"/>
        <end position="98"/>
    </location>
</feature>
<proteinExistence type="predicted"/>
<accession>A0A6C0D4B3</accession>
<reference evidence="2" key="1">
    <citation type="journal article" date="2020" name="Nature">
        <title>Giant virus diversity and host interactions through global metagenomics.</title>
        <authorList>
            <person name="Schulz F."/>
            <person name="Roux S."/>
            <person name="Paez-Espino D."/>
            <person name="Jungbluth S."/>
            <person name="Walsh D.A."/>
            <person name="Denef V.J."/>
            <person name="McMahon K.D."/>
            <person name="Konstantinidis K.T."/>
            <person name="Eloe-Fadrosh E.A."/>
            <person name="Kyrpides N.C."/>
            <person name="Woyke T."/>
        </authorList>
    </citation>
    <scope>NUCLEOTIDE SEQUENCE</scope>
    <source>
        <strain evidence="2">GVMAG-M-3300023174-107</strain>
    </source>
</reference>